<organism evidence="9">
    <name type="scientific">uncultured Truepera sp</name>
    <dbReference type="NCBI Taxonomy" id="543023"/>
    <lineage>
        <taxon>Bacteria</taxon>
        <taxon>Thermotogati</taxon>
        <taxon>Deinococcota</taxon>
        <taxon>Deinococci</taxon>
        <taxon>Trueperales</taxon>
        <taxon>Trueperaceae</taxon>
        <taxon>Truepera</taxon>
        <taxon>environmental samples</taxon>
    </lineage>
</organism>
<evidence type="ECO:0000313" key="9">
    <source>
        <dbReference type="EMBL" id="CAA9558559.1"/>
    </source>
</evidence>
<dbReference type="Pfam" id="PF02080">
    <property type="entry name" value="TrkA_C"/>
    <property type="match status" value="2"/>
</dbReference>
<feature type="transmembrane region" description="Helical" evidence="7">
    <location>
        <begin position="139"/>
        <end position="165"/>
    </location>
</feature>
<dbReference type="Pfam" id="PF03600">
    <property type="entry name" value="CitMHS"/>
    <property type="match status" value="1"/>
</dbReference>
<evidence type="ECO:0000256" key="7">
    <source>
        <dbReference type="SAM" id="Phobius"/>
    </source>
</evidence>
<gene>
    <name evidence="9" type="ORF">AVDCRST_MAG86-415</name>
</gene>
<dbReference type="SUPFAM" id="SSF116726">
    <property type="entry name" value="TrkA C-terminal domain-like"/>
    <property type="match status" value="2"/>
</dbReference>
<feature type="transmembrane region" description="Helical" evidence="7">
    <location>
        <begin position="97"/>
        <end position="118"/>
    </location>
</feature>
<accession>A0A6J4UUA6</accession>
<evidence type="ECO:0000256" key="4">
    <source>
        <dbReference type="ARBA" id="ARBA00022737"/>
    </source>
</evidence>
<evidence type="ECO:0000256" key="3">
    <source>
        <dbReference type="ARBA" id="ARBA00022692"/>
    </source>
</evidence>
<feature type="transmembrane region" description="Helical" evidence="7">
    <location>
        <begin position="397"/>
        <end position="416"/>
    </location>
</feature>
<dbReference type="PANTHER" id="PTHR43652">
    <property type="entry name" value="BASIC AMINO ACID ANTIPORTER YFCC-RELATED"/>
    <property type="match status" value="1"/>
</dbReference>
<dbReference type="InterPro" id="IPR006037">
    <property type="entry name" value="RCK_C"/>
</dbReference>
<dbReference type="Gene3D" id="3.30.70.1450">
    <property type="entry name" value="Regulator of K+ conductance, C-terminal domain"/>
    <property type="match status" value="2"/>
</dbReference>
<feature type="transmembrane region" description="Helical" evidence="7">
    <location>
        <begin position="566"/>
        <end position="586"/>
    </location>
</feature>
<dbReference type="FunFam" id="3.30.70.1450:FF:000009">
    <property type="entry name" value="SLC13 family permease"/>
    <property type="match status" value="1"/>
</dbReference>
<name>A0A6J4UUA6_9DEIN</name>
<dbReference type="GO" id="GO:0008324">
    <property type="term" value="F:monoatomic cation transmembrane transporter activity"/>
    <property type="evidence" value="ECO:0007669"/>
    <property type="project" value="InterPro"/>
</dbReference>
<feature type="transmembrane region" description="Helical" evidence="7">
    <location>
        <begin position="484"/>
        <end position="511"/>
    </location>
</feature>
<dbReference type="InterPro" id="IPR036721">
    <property type="entry name" value="RCK_C_sf"/>
</dbReference>
<dbReference type="PANTHER" id="PTHR43652:SF2">
    <property type="entry name" value="BASIC AMINO ACID ANTIPORTER YFCC-RELATED"/>
    <property type="match status" value="1"/>
</dbReference>
<dbReference type="InterPro" id="IPR051679">
    <property type="entry name" value="DASS-Related_Transporters"/>
</dbReference>
<comment type="subcellular location">
    <subcellularLocation>
        <location evidence="1">Membrane</location>
        <topology evidence="1">Multi-pass membrane protein</topology>
    </subcellularLocation>
</comment>
<dbReference type="GO" id="GO:0005886">
    <property type="term" value="C:plasma membrane"/>
    <property type="evidence" value="ECO:0007669"/>
    <property type="project" value="TreeGrafter"/>
</dbReference>
<feature type="transmembrane region" description="Helical" evidence="7">
    <location>
        <begin position="177"/>
        <end position="200"/>
    </location>
</feature>
<evidence type="ECO:0000259" key="8">
    <source>
        <dbReference type="PROSITE" id="PS51202"/>
    </source>
</evidence>
<evidence type="ECO:0000256" key="6">
    <source>
        <dbReference type="ARBA" id="ARBA00023136"/>
    </source>
</evidence>
<dbReference type="GO" id="GO:0006813">
    <property type="term" value="P:potassium ion transport"/>
    <property type="evidence" value="ECO:0007669"/>
    <property type="project" value="InterPro"/>
</dbReference>
<keyword evidence="5 7" id="KW-1133">Transmembrane helix</keyword>
<dbReference type="PROSITE" id="PS51202">
    <property type="entry name" value="RCK_C"/>
    <property type="match status" value="2"/>
</dbReference>
<dbReference type="InterPro" id="IPR004680">
    <property type="entry name" value="Cit_transptr-like_dom"/>
</dbReference>
<feature type="transmembrane region" description="Helical" evidence="7">
    <location>
        <begin position="6"/>
        <end position="21"/>
    </location>
</feature>
<dbReference type="AlphaFoldDB" id="A0A6J4UUA6"/>
<evidence type="ECO:0000256" key="2">
    <source>
        <dbReference type="ARBA" id="ARBA00022448"/>
    </source>
</evidence>
<evidence type="ECO:0000256" key="5">
    <source>
        <dbReference type="ARBA" id="ARBA00022989"/>
    </source>
</evidence>
<evidence type="ECO:0000256" key="1">
    <source>
        <dbReference type="ARBA" id="ARBA00004141"/>
    </source>
</evidence>
<keyword evidence="3 7" id="KW-0812">Transmembrane</keyword>
<keyword evidence="2" id="KW-0813">Transport</keyword>
<reference evidence="9" key="1">
    <citation type="submission" date="2020-02" db="EMBL/GenBank/DDBJ databases">
        <authorList>
            <person name="Meier V. D."/>
        </authorList>
    </citation>
    <scope>NUCLEOTIDE SEQUENCE</scope>
    <source>
        <strain evidence="9">AVDCRST_MAG86</strain>
    </source>
</reference>
<dbReference type="EMBL" id="CADCWP010000027">
    <property type="protein sequence ID" value="CAA9558559.1"/>
    <property type="molecule type" value="Genomic_DNA"/>
</dbReference>
<dbReference type="InterPro" id="IPR031312">
    <property type="entry name" value="Na/sul_symport_CS"/>
</dbReference>
<keyword evidence="6 7" id="KW-0472">Membrane</keyword>
<protein>
    <submittedName>
        <fullName evidence="9">Sulfate permease, Trk-type</fullName>
    </submittedName>
</protein>
<feature type="domain" description="RCK C-terminal" evidence="8">
    <location>
        <begin position="294"/>
        <end position="383"/>
    </location>
</feature>
<feature type="transmembrane region" description="Helical" evidence="7">
    <location>
        <begin position="28"/>
        <end position="45"/>
    </location>
</feature>
<dbReference type="PROSITE" id="PS01271">
    <property type="entry name" value="NA_SULFATE"/>
    <property type="match status" value="1"/>
</dbReference>
<keyword evidence="4" id="KW-0677">Repeat</keyword>
<sequence>MSWEAWFAVAVVLLDILLLMFTRLAPDIVMVSGVAMLLLVGILTPEEALSGMANEGMITVGVMYVIVAGLRETGGVDWIGRSLFGRPRSLAVGQLRLMAPIAALSTFLNNTPLVAMMIPAVNDWAKRQRFPVSKFMLPLSYSAILGGTISLIGTSTNLVVSGLLVSETGTRLGFFEIAWLGIPCTVVGIAFILLVSRWLLPDRRPVLSETGDPREYTIEMTLEPGGPLIGKSIEEAGLRNLPNLFLAEIERQGRAISAVAPEEVLEEGDQLVFVGIVDSVVELRRIRGLLPATNQVFKLDGPRTDRTLIQAVVSDSGPLVGKSIRAGEFRSVYNAVVLAVARGGRRVMKKIGDIVLQPGDTLLLEARPSFAVQQRNSRDFYLISQVEGSTPPRHERAFIALAILIGMITVVTLGWLTMLEGALLAAGLMLVTRCLTGAVARSSVDWQVLIVIAASFGLGQAMDVTGAAAAIASSLVGLVGGSPWASLAVIYLVTMVFTEILSNNGAAVLMFPIALATAGSLDVSYMPFITAMMVAASFGFATPIGYQTNLMVYGPGGYKFSDYLRLGIPLDLLMGVVVVSIAPLVWPF</sequence>
<feature type="domain" description="RCK C-terminal" evidence="8">
    <location>
        <begin position="204"/>
        <end position="289"/>
    </location>
</feature>
<proteinExistence type="predicted"/>
<feature type="transmembrane region" description="Helical" evidence="7">
    <location>
        <begin position="523"/>
        <end position="546"/>
    </location>
</feature>